<keyword evidence="1" id="KW-0812">Transmembrane</keyword>
<organism evidence="4 5">
    <name type="scientific">Paramecium octaurelia</name>
    <dbReference type="NCBI Taxonomy" id="43137"/>
    <lineage>
        <taxon>Eukaryota</taxon>
        <taxon>Sar</taxon>
        <taxon>Alveolata</taxon>
        <taxon>Ciliophora</taxon>
        <taxon>Intramacronucleata</taxon>
        <taxon>Oligohymenophorea</taxon>
        <taxon>Peniculida</taxon>
        <taxon>Parameciidae</taxon>
        <taxon>Paramecium</taxon>
    </lineage>
</organism>
<gene>
    <name evidence="4" type="ORF">POCTA_138.1.T1630035</name>
</gene>
<keyword evidence="1" id="KW-0472">Membrane</keyword>
<dbReference type="Proteomes" id="UP000683925">
    <property type="component" value="Unassembled WGS sequence"/>
</dbReference>
<name>A0A8S1YGT5_PAROT</name>
<dbReference type="GO" id="GO:0005886">
    <property type="term" value="C:plasma membrane"/>
    <property type="evidence" value="ECO:0007669"/>
    <property type="project" value="TreeGrafter"/>
</dbReference>
<dbReference type="EMBL" id="CAJJDP010000166">
    <property type="protein sequence ID" value="CAD8213716.1"/>
    <property type="molecule type" value="Genomic_DNA"/>
</dbReference>
<dbReference type="PANTHER" id="PTHR13018">
    <property type="entry name" value="PROBABLE MEMBRANE PROTEIN DUF221-RELATED"/>
    <property type="match status" value="1"/>
</dbReference>
<evidence type="ECO:0008006" key="6">
    <source>
        <dbReference type="Google" id="ProtNLM"/>
    </source>
</evidence>
<evidence type="ECO:0000259" key="2">
    <source>
        <dbReference type="Pfam" id="PF04547"/>
    </source>
</evidence>
<feature type="transmembrane region" description="Helical" evidence="1">
    <location>
        <begin position="591"/>
        <end position="617"/>
    </location>
</feature>
<feature type="transmembrane region" description="Helical" evidence="1">
    <location>
        <begin position="481"/>
        <end position="500"/>
    </location>
</feature>
<reference evidence="4" key="1">
    <citation type="submission" date="2021-01" db="EMBL/GenBank/DDBJ databases">
        <authorList>
            <consortium name="Genoscope - CEA"/>
            <person name="William W."/>
        </authorList>
    </citation>
    <scope>NUCLEOTIDE SEQUENCE</scope>
</reference>
<feature type="domain" description="Anoctamin transmembrane" evidence="2">
    <location>
        <begin position="389"/>
        <end position="606"/>
    </location>
</feature>
<evidence type="ECO:0000256" key="1">
    <source>
        <dbReference type="SAM" id="Phobius"/>
    </source>
</evidence>
<feature type="transmembrane region" description="Helical" evidence="1">
    <location>
        <begin position="439"/>
        <end position="460"/>
    </location>
</feature>
<accession>A0A8S1YGT5</accession>
<dbReference type="AlphaFoldDB" id="A0A8S1YGT5"/>
<dbReference type="GO" id="GO:0005227">
    <property type="term" value="F:calcium-activated cation channel activity"/>
    <property type="evidence" value="ECO:0007669"/>
    <property type="project" value="InterPro"/>
</dbReference>
<feature type="transmembrane region" description="Helical" evidence="1">
    <location>
        <begin position="80"/>
        <end position="103"/>
    </location>
</feature>
<dbReference type="Pfam" id="PF14703">
    <property type="entry name" value="PHM7_cyt"/>
    <property type="match status" value="1"/>
</dbReference>
<evidence type="ECO:0000313" key="4">
    <source>
        <dbReference type="EMBL" id="CAD8213716.1"/>
    </source>
</evidence>
<feature type="transmembrane region" description="Helical" evidence="1">
    <location>
        <begin position="396"/>
        <end position="419"/>
    </location>
</feature>
<dbReference type="OMA" id="ENSEYCP"/>
<protein>
    <recommendedName>
        <fullName evidence="6">CSC1/OSCA1-like cytosolic domain-containing protein</fullName>
    </recommendedName>
</protein>
<dbReference type="PANTHER" id="PTHR13018:SF83">
    <property type="entry name" value="RRM DOMAIN-CONTAINING PROTEIN"/>
    <property type="match status" value="1"/>
</dbReference>
<feature type="transmembrane region" description="Helical" evidence="1">
    <location>
        <begin position="526"/>
        <end position="549"/>
    </location>
</feature>
<dbReference type="InterPro" id="IPR049452">
    <property type="entry name" value="Anoctamin_TM"/>
</dbReference>
<dbReference type="Pfam" id="PF04547">
    <property type="entry name" value="Anoctamin"/>
    <property type="match status" value="1"/>
</dbReference>
<evidence type="ECO:0000259" key="3">
    <source>
        <dbReference type="Pfam" id="PF14703"/>
    </source>
</evidence>
<dbReference type="InterPro" id="IPR027815">
    <property type="entry name" value="CSC1/OSCA1-like_cyt"/>
</dbReference>
<evidence type="ECO:0000313" key="5">
    <source>
        <dbReference type="Proteomes" id="UP000683925"/>
    </source>
</evidence>
<keyword evidence="5" id="KW-1185">Reference proteome</keyword>
<comment type="caution">
    <text evidence="4">The sequence shown here is derived from an EMBL/GenBank/DDBJ whole genome shotgun (WGS) entry which is preliminary data.</text>
</comment>
<dbReference type="InterPro" id="IPR045122">
    <property type="entry name" value="Csc1-like"/>
</dbReference>
<keyword evidence="1" id="KW-1133">Transmembrane helix</keyword>
<sequence length="899" mass="104799">MEYPQFLGNTIKFDLFKKPPLKEYALKHKLATSCGYSFENSEYCPCCGLSVSKISLPLSIKIIDLAFLGQGVPLFFNQTILVTVIYSLMLACFMVPNIIFNVLGDDCISKDNYAYVLWQEQGCEQNCPLEHEDFNQFTKIFSDCSQICHHYTKVCLRSQMSQLSFINKQAESQQRIIQSSILLCSVIIMKISMVLIREKQKQVEFAIDKELLSPSDFTAILNHLPKNNYDEKELKHALEEYCKQFDPDNNYEVVKVNVAYDISQFIDQGREKLKLEKQLERSKTKNREKLINQIKEISQLQQIIEYEIENGCYRKTTPIAFITFQTKKQLKSLLEQTKLSYWEVFMIAVKSLIKKKDSRGFYFKGELIQINRAPEPDDVFWENCGVDQNTQLKRKILSWFVILFLLGFSLGILYGLNAFQNSFLQSDDNQFLITTMVSFSKSLIIALVEGLIYYFITLLANQERHVTKTYQDTSIAQKLSYVQFVNSCLLLMIINIIGAYNPQLKYQSNQLSNLAVQQQGGIADDFLYVSGTNAILIPLSLYFNPLYLLKKIRQLRIEKNKDMDQYQANKLFEGPQVEFYDQYSYLCKTTWLTFFFAPLIPISILFGQVGLVSYYWIEKYLLLRRNSKPPFQSSHLDSEMLYLIDLSPILFATMQFWIDFVFNSGKLCQSLNLASIVLAGLEIILPTYRIHRMLFKDLNEEEDSVRYEDVYLKLPTDYDRTNPLTQQNAISEFVRNKVKRQTSPLRMQLSQNLGNSRQRKNQALQDLIYKGVCEPKKIRMKILKQKLQLVLKMRRFIRPSMLKEGQMEMNLDGLEKVDSLRSSNQNSPTYLKTPEYNFYSFVHTKPRLRTILRKNETMDINSISSQNQSAYLNTPQYYFGSKKNSSCAQRQNIKRLTQS</sequence>
<dbReference type="OrthoDB" id="292950at2759"/>
<feature type="domain" description="CSC1/OSCA1-like cytosolic" evidence="3">
    <location>
        <begin position="295"/>
        <end position="383"/>
    </location>
</feature>
<proteinExistence type="predicted"/>